<reference evidence="8" key="1">
    <citation type="journal article" date="2014" name="Int. J. Syst. Evol. Microbiol.">
        <title>Complete genome sequence of Corynebacterium casei LMG S-19264T (=DSM 44701T), isolated from a smear-ripened cheese.</title>
        <authorList>
            <consortium name="US DOE Joint Genome Institute (JGI-PGF)"/>
            <person name="Walter F."/>
            <person name="Albersmeier A."/>
            <person name="Kalinowski J."/>
            <person name="Ruckert C."/>
        </authorList>
    </citation>
    <scope>NUCLEOTIDE SEQUENCE</scope>
    <source>
        <strain evidence="8">CGMCC 1.15725</strain>
    </source>
</reference>
<name>A0A8J2YWV8_9PROT</name>
<comment type="subcellular location">
    <subcellularLocation>
        <location evidence="1">Cell membrane</location>
        <topology evidence="1">Multi-pass membrane protein</topology>
    </subcellularLocation>
</comment>
<dbReference type="PANTHER" id="PTHR30250:SF10">
    <property type="entry name" value="LIPOPOLYSACCHARIDE BIOSYNTHESIS PROTEIN WZXC"/>
    <property type="match status" value="1"/>
</dbReference>
<keyword evidence="6 7" id="KW-0472">Membrane</keyword>
<feature type="transmembrane region" description="Helical" evidence="7">
    <location>
        <begin position="217"/>
        <end position="236"/>
    </location>
</feature>
<feature type="transmembrane region" description="Helical" evidence="7">
    <location>
        <begin position="248"/>
        <end position="266"/>
    </location>
</feature>
<dbReference type="Proteomes" id="UP000646365">
    <property type="component" value="Unassembled WGS sequence"/>
</dbReference>
<keyword evidence="5 7" id="KW-1133">Transmembrane helix</keyword>
<gene>
    <name evidence="8" type="ORF">GCM10011611_36810</name>
</gene>
<keyword evidence="4 7" id="KW-0812">Transmembrane</keyword>
<feature type="transmembrane region" description="Helical" evidence="7">
    <location>
        <begin position="357"/>
        <end position="380"/>
    </location>
</feature>
<keyword evidence="9" id="KW-1185">Reference proteome</keyword>
<feature type="transmembrane region" description="Helical" evidence="7">
    <location>
        <begin position="78"/>
        <end position="98"/>
    </location>
</feature>
<evidence type="ECO:0000256" key="5">
    <source>
        <dbReference type="ARBA" id="ARBA00022989"/>
    </source>
</evidence>
<organism evidence="8 9">
    <name type="scientific">Aliidongia dinghuensis</name>
    <dbReference type="NCBI Taxonomy" id="1867774"/>
    <lineage>
        <taxon>Bacteria</taxon>
        <taxon>Pseudomonadati</taxon>
        <taxon>Pseudomonadota</taxon>
        <taxon>Alphaproteobacteria</taxon>
        <taxon>Rhodospirillales</taxon>
        <taxon>Dongiaceae</taxon>
        <taxon>Aliidongia</taxon>
    </lineage>
</organism>
<sequence>MTLYLITSKFSPVQQGYHVTFQNLVSMSVFFELGLSQVVVQFVSHEMVDVRLGRLGKPAGNPQAIARLAGIAHFASRWFLVASVAMAVLLTLGGSLFFSSQPSENIHWTGPWLLVSLAASVDLLLLPSEALLQGCDRFVDAYTYRLGRNVAGSIALWTTMASGGGLWSAGVALCVSCVVGATILFSRHRGLFLTLMRCAHDRSIDWKREMLPLQWRIGLSWLSGYFIFSMFTPLAFHFQGAVAAGKVGLTLSLVNMISAISMTWSESRQSRFGTLIASRRWRELDQAAIQGGFLSIGTAVLGACALFVLMALLPYTGLTIASRFLPPEHMAFFVGTMLSNCVIFVEAVYLRAHKAEPFVWLSVGNAVLVASTITIGEAFYGTVGMGLAYFLSTALVILPIGTMIMMRFRGAYRHGMTATAAE</sequence>
<dbReference type="PANTHER" id="PTHR30250">
    <property type="entry name" value="PST FAMILY PREDICTED COLANIC ACID TRANSPORTER"/>
    <property type="match status" value="1"/>
</dbReference>
<evidence type="ECO:0000256" key="1">
    <source>
        <dbReference type="ARBA" id="ARBA00004651"/>
    </source>
</evidence>
<evidence type="ECO:0000313" key="8">
    <source>
        <dbReference type="EMBL" id="GGF27408.1"/>
    </source>
</evidence>
<keyword evidence="3" id="KW-1003">Cell membrane</keyword>
<evidence type="ECO:0000256" key="6">
    <source>
        <dbReference type="ARBA" id="ARBA00023136"/>
    </source>
</evidence>
<proteinExistence type="inferred from homology"/>
<evidence type="ECO:0000313" key="9">
    <source>
        <dbReference type="Proteomes" id="UP000646365"/>
    </source>
</evidence>
<evidence type="ECO:0000256" key="4">
    <source>
        <dbReference type="ARBA" id="ARBA00022692"/>
    </source>
</evidence>
<feature type="transmembrane region" description="Helical" evidence="7">
    <location>
        <begin position="386"/>
        <end position="406"/>
    </location>
</feature>
<evidence type="ECO:0000256" key="7">
    <source>
        <dbReference type="SAM" id="Phobius"/>
    </source>
</evidence>
<comment type="caution">
    <text evidence="8">The sequence shown here is derived from an EMBL/GenBank/DDBJ whole genome shotgun (WGS) entry which is preliminary data.</text>
</comment>
<dbReference type="GO" id="GO:0005886">
    <property type="term" value="C:plasma membrane"/>
    <property type="evidence" value="ECO:0007669"/>
    <property type="project" value="UniProtKB-SubCell"/>
</dbReference>
<feature type="transmembrane region" description="Helical" evidence="7">
    <location>
        <begin position="287"/>
        <end position="310"/>
    </location>
</feature>
<protein>
    <recommendedName>
        <fullName evidence="10">O-antigen/teichoic acid export membrane protein</fullName>
    </recommendedName>
</protein>
<accession>A0A8J2YWV8</accession>
<evidence type="ECO:0000256" key="2">
    <source>
        <dbReference type="ARBA" id="ARBA00007430"/>
    </source>
</evidence>
<dbReference type="EMBL" id="BMJQ01000009">
    <property type="protein sequence ID" value="GGF27408.1"/>
    <property type="molecule type" value="Genomic_DNA"/>
</dbReference>
<evidence type="ECO:0008006" key="10">
    <source>
        <dbReference type="Google" id="ProtNLM"/>
    </source>
</evidence>
<dbReference type="AlphaFoldDB" id="A0A8J2YWV8"/>
<evidence type="ECO:0000256" key="3">
    <source>
        <dbReference type="ARBA" id="ARBA00022475"/>
    </source>
</evidence>
<feature type="transmembrane region" description="Helical" evidence="7">
    <location>
        <begin position="330"/>
        <end position="350"/>
    </location>
</feature>
<dbReference type="InterPro" id="IPR050833">
    <property type="entry name" value="Poly_Biosynth_Transport"/>
</dbReference>
<comment type="similarity">
    <text evidence="2">Belongs to the polysaccharide synthase family.</text>
</comment>
<reference evidence="8" key="2">
    <citation type="submission" date="2020-09" db="EMBL/GenBank/DDBJ databases">
        <authorList>
            <person name="Sun Q."/>
            <person name="Zhou Y."/>
        </authorList>
    </citation>
    <scope>NUCLEOTIDE SEQUENCE</scope>
    <source>
        <strain evidence="8">CGMCC 1.15725</strain>
    </source>
</reference>
<feature type="transmembrane region" description="Helical" evidence="7">
    <location>
        <begin position="166"/>
        <end position="186"/>
    </location>
</feature>